<evidence type="ECO:0000256" key="10">
    <source>
        <dbReference type="ARBA" id="ARBA00044054"/>
    </source>
</evidence>
<evidence type="ECO:0000313" key="20">
    <source>
        <dbReference type="EMBL" id="KAL3847138.1"/>
    </source>
</evidence>
<dbReference type="CDD" id="cd00808">
    <property type="entry name" value="GluRS_core"/>
    <property type="match status" value="1"/>
</dbReference>
<dbReference type="GO" id="GO:0005524">
    <property type="term" value="F:ATP binding"/>
    <property type="evidence" value="ECO:0007669"/>
    <property type="project" value="UniProtKB-KW"/>
</dbReference>
<evidence type="ECO:0000256" key="17">
    <source>
        <dbReference type="RuleBase" id="RU363037"/>
    </source>
</evidence>
<keyword evidence="5 17" id="KW-0547">Nucleotide-binding</keyword>
<proteinExistence type="inferred from homology"/>
<dbReference type="FunFam" id="3.40.50.620:FF:000045">
    <property type="entry name" value="Glutamate--tRNA ligase, mitochondrial"/>
    <property type="match status" value="1"/>
</dbReference>
<dbReference type="Gene3D" id="1.10.10.350">
    <property type="match status" value="1"/>
</dbReference>
<dbReference type="GO" id="GO:0006412">
    <property type="term" value="P:translation"/>
    <property type="evidence" value="ECO:0007669"/>
    <property type="project" value="UniProtKB-KW"/>
</dbReference>
<comment type="catalytic activity">
    <reaction evidence="14">
        <text>tRNA(Glu) + L-glutamate + ATP = L-glutamyl-tRNA(Glu) + AMP + diphosphate</text>
        <dbReference type="Rhea" id="RHEA:23540"/>
        <dbReference type="Rhea" id="RHEA-COMP:9663"/>
        <dbReference type="Rhea" id="RHEA-COMP:9680"/>
        <dbReference type="ChEBI" id="CHEBI:29985"/>
        <dbReference type="ChEBI" id="CHEBI:30616"/>
        <dbReference type="ChEBI" id="CHEBI:33019"/>
        <dbReference type="ChEBI" id="CHEBI:78442"/>
        <dbReference type="ChEBI" id="CHEBI:78520"/>
        <dbReference type="ChEBI" id="CHEBI:456215"/>
        <dbReference type="EC" id="6.1.1.17"/>
    </reaction>
    <physiologicalReaction direction="left-to-right" evidence="14">
        <dbReference type="Rhea" id="RHEA:23541"/>
    </physiologicalReaction>
</comment>
<evidence type="ECO:0000256" key="4">
    <source>
        <dbReference type="ARBA" id="ARBA00022598"/>
    </source>
</evidence>
<evidence type="ECO:0000256" key="11">
    <source>
        <dbReference type="ARBA" id="ARBA00044142"/>
    </source>
</evidence>
<keyword evidence="21" id="KW-1185">Reference proteome</keyword>
<dbReference type="InterPro" id="IPR020751">
    <property type="entry name" value="aa-tRNA-synth_I_codon-bd_sub2"/>
</dbReference>
<dbReference type="PRINTS" id="PR00987">
    <property type="entry name" value="TRNASYNTHGLU"/>
</dbReference>
<dbReference type="GO" id="GO:0005739">
    <property type="term" value="C:mitochondrion"/>
    <property type="evidence" value="ECO:0007669"/>
    <property type="project" value="UniProtKB-SubCell"/>
</dbReference>
<dbReference type="HAMAP" id="MF_00022">
    <property type="entry name" value="Glu_tRNA_synth_type1"/>
    <property type="match status" value="1"/>
</dbReference>
<dbReference type="NCBIfam" id="TIGR00464">
    <property type="entry name" value="gltX_bact"/>
    <property type="match status" value="1"/>
</dbReference>
<keyword evidence="4 17" id="KW-0436">Ligase</keyword>
<comment type="subcellular location">
    <subcellularLocation>
        <location evidence="1">Mitochondrion</location>
    </subcellularLocation>
</comment>
<comment type="caution">
    <text evidence="20">The sequence shown here is derived from an EMBL/GenBank/DDBJ whole genome shotgun (WGS) entry which is preliminary data.</text>
</comment>
<feature type="domain" description="Glutamyl/glutaminyl-tRNA synthetase class Ib catalytic" evidence="18">
    <location>
        <begin position="31"/>
        <end position="349"/>
    </location>
</feature>
<dbReference type="InterPro" id="IPR045462">
    <property type="entry name" value="aa-tRNA-synth_I_cd-bd"/>
</dbReference>
<gene>
    <name evidence="20" type="ORF">ACJMK2_018068</name>
</gene>
<dbReference type="GO" id="GO:0050561">
    <property type="term" value="F:glutamate-tRNA(Gln) ligase activity"/>
    <property type="evidence" value="ECO:0007669"/>
    <property type="project" value="UniProtKB-EC"/>
</dbReference>
<evidence type="ECO:0000256" key="14">
    <source>
        <dbReference type="ARBA" id="ARBA00047366"/>
    </source>
</evidence>
<evidence type="ECO:0000259" key="18">
    <source>
        <dbReference type="Pfam" id="PF00749"/>
    </source>
</evidence>
<dbReference type="Gene3D" id="3.40.50.620">
    <property type="entry name" value="HUPs"/>
    <property type="match status" value="1"/>
</dbReference>
<comment type="catalytic activity">
    <reaction evidence="15">
        <text>tRNA(Glx) + L-glutamate + ATP = L-glutamyl-tRNA(Glx) + AMP + diphosphate</text>
        <dbReference type="Rhea" id="RHEA:18397"/>
        <dbReference type="Rhea" id="RHEA-COMP:9713"/>
        <dbReference type="Rhea" id="RHEA-COMP:9716"/>
        <dbReference type="ChEBI" id="CHEBI:29985"/>
        <dbReference type="ChEBI" id="CHEBI:30616"/>
        <dbReference type="ChEBI" id="CHEBI:33019"/>
        <dbReference type="ChEBI" id="CHEBI:78442"/>
        <dbReference type="ChEBI" id="CHEBI:78520"/>
        <dbReference type="ChEBI" id="CHEBI:456215"/>
        <dbReference type="EC" id="6.1.1.24"/>
    </reaction>
    <physiologicalReaction direction="left-to-right" evidence="15">
        <dbReference type="Rhea" id="RHEA:18398"/>
    </physiologicalReaction>
</comment>
<dbReference type="InterPro" id="IPR008925">
    <property type="entry name" value="aa_tRNA-synth_I_cd-bd_sf"/>
</dbReference>
<evidence type="ECO:0000256" key="6">
    <source>
        <dbReference type="ARBA" id="ARBA00022840"/>
    </source>
</evidence>
<keyword evidence="6 17" id="KW-0067">ATP-binding</keyword>
<dbReference type="InterPro" id="IPR033910">
    <property type="entry name" value="GluRS_core"/>
</dbReference>
<organism evidence="20 21">
    <name type="scientific">Sinanodonta woodiana</name>
    <name type="common">Chinese pond mussel</name>
    <name type="synonym">Anodonta woodiana</name>
    <dbReference type="NCBI Taxonomy" id="1069815"/>
    <lineage>
        <taxon>Eukaryota</taxon>
        <taxon>Metazoa</taxon>
        <taxon>Spiralia</taxon>
        <taxon>Lophotrochozoa</taxon>
        <taxon>Mollusca</taxon>
        <taxon>Bivalvia</taxon>
        <taxon>Autobranchia</taxon>
        <taxon>Heteroconchia</taxon>
        <taxon>Palaeoheterodonta</taxon>
        <taxon>Unionida</taxon>
        <taxon>Unionoidea</taxon>
        <taxon>Unionidae</taxon>
        <taxon>Unioninae</taxon>
        <taxon>Sinanodonta</taxon>
    </lineage>
</organism>
<evidence type="ECO:0000256" key="8">
    <source>
        <dbReference type="ARBA" id="ARBA00023146"/>
    </source>
</evidence>
<dbReference type="Proteomes" id="UP001634394">
    <property type="component" value="Unassembled WGS sequence"/>
</dbReference>
<dbReference type="InterPro" id="IPR000924">
    <property type="entry name" value="Glu/Gln-tRNA-synth"/>
</dbReference>
<keyword evidence="7 17" id="KW-0648">Protein biosynthesis</keyword>
<dbReference type="SUPFAM" id="SSF48163">
    <property type="entry name" value="An anticodon-binding domain of class I aminoacyl-tRNA synthetases"/>
    <property type="match status" value="1"/>
</dbReference>
<evidence type="ECO:0000256" key="3">
    <source>
        <dbReference type="ARBA" id="ARBA00012835"/>
    </source>
</evidence>
<name>A0ABD3UFB5_SINWO</name>
<reference evidence="20 21" key="1">
    <citation type="submission" date="2024-11" db="EMBL/GenBank/DDBJ databases">
        <title>Chromosome-level genome assembly of the freshwater bivalve Anodonta woodiana.</title>
        <authorList>
            <person name="Chen X."/>
        </authorList>
    </citation>
    <scope>NUCLEOTIDE SEQUENCE [LARGE SCALE GENOMIC DNA]</scope>
    <source>
        <strain evidence="20">MN2024</strain>
        <tissue evidence="20">Gills</tissue>
    </source>
</reference>
<dbReference type="PANTHER" id="PTHR43311">
    <property type="entry name" value="GLUTAMATE--TRNA LIGASE"/>
    <property type="match status" value="1"/>
</dbReference>
<dbReference type="SUPFAM" id="SSF52374">
    <property type="entry name" value="Nucleotidylyl transferase"/>
    <property type="match status" value="1"/>
</dbReference>
<evidence type="ECO:0000313" key="21">
    <source>
        <dbReference type="Proteomes" id="UP001634394"/>
    </source>
</evidence>
<dbReference type="EC" id="6.1.1.24" evidence="10"/>
<dbReference type="AlphaFoldDB" id="A0ABD3UFB5"/>
<dbReference type="EC" id="6.1.1.17" evidence="3"/>
<evidence type="ECO:0000256" key="15">
    <source>
        <dbReference type="ARBA" id="ARBA00047479"/>
    </source>
</evidence>
<dbReference type="GO" id="GO:0004818">
    <property type="term" value="F:glutamate-tRNA ligase activity"/>
    <property type="evidence" value="ECO:0007669"/>
    <property type="project" value="UniProtKB-EC"/>
</dbReference>
<dbReference type="InterPro" id="IPR014729">
    <property type="entry name" value="Rossmann-like_a/b/a_fold"/>
</dbReference>
<dbReference type="InterPro" id="IPR049940">
    <property type="entry name" value="GluQ/Sye"/>
</dbReference>
<evidence type="ECO:0000256" key="1">
    <source>
        <dbReference type="ARBA" id="ARBA00004173"/>
    </source>
</evidence>
<dbReference type="InterPro" id="IPR020058">
    <property type="entry name" value="Glu/Gln-tRNA-synth_Ib_cat-dom"/>
</dbReference>
<keyword evidence="8 17" id="KW-0030">Aminoacyl-tRNA synthetase</keyword>
<dbReference type="Pfam" id="PF19269">
    <property type="entry name" value="Anticodon_2"/>
    <property type="match status" value="1"/>
</dbReference>
<dbReference type="Pfam" id="PF00749">
    <property type="entry name" value="tRNA-synt_1c"/>
    <property type="match status" value="1"/>
</dbReference>
<protein>
    <recommendedName>
        <fullName evidence="11">Nondiscriminating glutamyl-tRNA synthetase EARS2, mitochondrial</fullName>
        <ecNumber evidence="3">6.1.1.17</ecNumber>
        <ecNumber evidence="10">6.1.1.24</ecNumber>
    </recommendedName>
    <alternativeName>
        <fullName evidence="13">Glutamate--tRNA(Gln) ligase EARS2, mitochondrial</fullName>
    </alternativeName>
    <alternativeName>
        <fullName evidence="9">Glutamyl-tRNA synthetase</fullName>
    </alternativeName>
    <alternativeName>
        <fullName evidence="12">Mitochondrial glutamyl-tRNA synthetase</fullName>
    </alternativeName>
</protein>
<feature type="domain" description="Aminoacyl-tRNA synthetase class I anticodon-binding" evidence="19">
    <location>
        <begin position="422"/>
        <end position="520"/>
    </location>
</feature>
<comment type="similarity">
    <text evidence="2">Belongs to the class-I aminoacyl-tRNA synthetase family. Glutamate--tRNA ligase type 1 subfamily.</text>
</comment>
<evidence type="ECO:0000256" key="16">
    <source>
        <dbReference type="ARBA" id="ARBA00047689"/>
    </source>
</evidence>
<evidence type="ECO:0000256" key="5">
    <source>
        <dbReference type="ARBA" id="ARBA00022741"/>
    </source>
</evidence>
<evidence type="ECO:0000256" key="2">
    <source>
        <dbReference type="ARBA" id="ARBA00007894"/>
    </source>
</evidence>
<evidence type="ECO:0000259" key="19">
    <source>
        <dbReference type="Pfam" id="PF19269"/>
    </source>
</evidence>
<evidence type="ECO:0000256" key="9">
    <source>
        <dbReference type="ARBA" id="ARBA00030865"/>
    </source>
</evidence>
<dbReference type="InterPro" id="IPR001412">
    <property type="entry name" value="aa-tRNA-synth_I_CS"/>
</dbReference>
<evidence type="ECO:0000256" key="13">
    <source>
        <dbReference type="ARBA" id="ARBA00044313"/>
    </source>
</evidence>
<dbReference type="PANTHER" id="PTHR43311:SF2">
    <property type="entry name" value="GLUTAMATE--TRNA LIGASE, MITOCHONDRIAL-RELATED"/>
    <property type="match status" value="1"/>
</dbReference>
<comment type="catalytic activity">
    <reaction evidence="16">
        <text>tRNA(Gln) + L-glutamate + ATP = L-glutamyl-tRNA(Gln) + AMP + diphosphate</text>
        <dbReference type="Rhea" id="RHEA:64612"/>
        <dbReference type="Rhea" id="RHEA-COMP:9662"/>
        <dbReference type="Rhea" id="RHEA-COMP:9684"/>
        <dbReference type="ChEBI" id="CHEBI:29985"/>
        <dbReference type="ChEBI" id="CHEBI:30616"/>
        <dbReference type="ChEBI" id="CHEBI:33019"/>
        <dbReference type="ChEBI" id="CHEBI:78442"/>
        <dbReference type="ChEBI" id="CHEBI:78520"/>
        <dbReference type="ChEBI" id="CHEBI:456215"/>
    </reaction>
    <physiologicalReaction direction="left-to-right" evidence="16">
        <dbReference type="Rhea" id="RHEA:64613"/>
    </physiologicalReaction>
</comment>
<evidence type="ECO:0000256" key="7">
    <source>
        <dbReference type="ARBA" id="ARBA00022917"/>
    </source>
</evidence>
<accession>A0ABD3UFB5</accession>
<sequence length="525" mass="60852">MAIRCSWTCLKHLKHTISVRLFGHDATHPYVRVRFAPSPTGMLHMGGLRTALYNYLLAKSKNGAFVLRIEDTDQTRLVPGAVDKLIHVLEWAGVVPDEGPKYGGEFGPYIQSQRLHVYDENAMNLLKNGLAYRCFCTPHRLELLRKEAMKRRENPGYDNRCRHLSNDQIEEKLAQNTPYVIRFKVDTAVKEHLEDLVFGSVTFDPSESERGDFVLVKSDKYPTYHFANVVDDHYMKITHVLRGIEWQSSTAKHLQIYRAFGWTPPKFAHLPLIMNSDGTKLSKRQGDSHVEYYKELGYYPEAVLNFITQMGGGFTVESTEGLTLKEMIPKFQMERINRNNGRMDIKRLDVMNQIHLQSRWRTGPQDLINKLKELVKEKYKDRFTDENQLSHILSDEFLRSVLEWSTVHRIFRLEDLLTADFEFIWILPDSLNHEQLDTFILDVKDILTKTTNILTTTKPFDEMTIAETLKHLSKETKSSFPKYMTLLRRVISGKKQGPSVGEMMQILGKSETLRRLQQALQNVQS</sequence>
<dbReference type="EMBL" id="JBJQND010000016">
    <property type="protein sequence ID" value="KAL3847138.1"/>
    <property type="molecule type" value="Genomic_DNA"/>
</dbReference>
<dbReference type="InterPro" id="IPR004527">
    <property type="entry name" value="Glu-tRNA-ligase_bac/mito"/>
</dbReference>
<dbReference type="PROSITE" id="PS00178">
    <property type="entry name" value="AA_TRNA_LIGASE_I"/>
    <property type="match status" value="1"/>
</dbReference>
<evidence type="ECO:0000256" key="12">
    <source>
        <dbReference type="ARBA" id="ARBA00044251"/>
    </source>
</evidence>